<reference evidence="2" key="1">
    <citation type="journal article" date="2020" name="Stud. Mycol.">
        <title>101 Dothideomycetes genomes: a test case for predicting lifestyles and emergence of pathogens.</title>
        <authorList>
            <person name="Haridas S."/>
            <person name="Albert R."/>
            <person name="Binder M."/>
            <person name="Bloem J."/>
            <person name="Labutti K."/>
            <person name="Salamov A."/>
            <person name="Andreopoulos B."/>
            <person name="Baker S."/>
            <person name="Barry K."/>
            <person name="Bills G."/>
            <person name="Bluhm B."/>
            <person name="Cannon C."/>
            <person name="Castanera R."/>
            <person name="Culley D."/>
            <person name="Daum C."/>
            <person name="Ezra D."/>
            <person name="Gonzalez J."/>
            <person name="Henrissat B."/>
            <person name="Kuo A."/>
            <person name="Liang C."/>
            <person name="Lipzen A."/>
            <person name="Lutzoni F."/>
            <person name="Magnuson J."/>
            <person name="Mondo S."/>
            <person name="Nolan M."/>
            <person name="Ohm R."/>
            <person name="Pangilinan J."/>
            <person name="Park H.-J."/>
            <person name="Ramirez L."/>
            <person name="Alfaro M."/>
            <person name="Sun H."/>
            <person name="Tritt A."/>
            <person name="Yoshinaga Y."/>
            <person name="Zwiers L.-H."/>
            <person name="Turgeon B."/>
            <person name="Goodwin S."/>
            <person name="Spatafora J."/>
            <person name="Crous P."/>
            <person name="Grigoriev I."/>
        </authorList>
    </citation>
    <scope>NUCLEOTIDE SEQUENCE</scope>
    <source>
        <strain evidence="2">CBS 183.55</strain>
    </source>
</reference>
<dbReference type="AlphaFoldDB" id="A0A6A5RTP4"/>
<evidence type="ECO:0000313" key="3">
    <source>
        <dbReference type="Proteomes" id="UP000800082"/>
    </source>
</evidence>
<protein>
    <submittedName>
        <fullName evidence="2">Uncharacterized protein</fullName>
    </submittedName>
</protein>
<organism evidence="2 3">
    <name type="scientific">Didymella exigua CBS 183.55</name>
    <dbReference type="NCBI Taxonomy" id="1150837"/>
    <lineage>
        <taxon>Eukaryota</taxon>
        <taxon>Fungi</taxon>
        <taxon>Dikarya</taxon>
        <taxon>Ascomycota</taxon>
        <taxon>Pezizomycotina</taxon>
        <taxon>Dothideomycetes</taxon>
        <taxon>Pleosporomycetidae</taxon>
        <taxon>Pleosporales</taxon>
        <taxon>Pleosporineae</taxon>
        <taxon>Didymellaceae</taxon>
        <taxon>Didymella</taxon>
    </lineage>
</organism>
<dbReference type="RefSeq" id="XP_033450988.1">
    <property type="nucleotide sequence ID" value="XM_033589637.1"/>
</dbReference>
<name>A0A6A5RTP4_9PLEO</name>
<sequence>MLLSSQVQFPKPRRRVSAEHVDDSKRQSFDWAKSSEVWRKQTKGRGPGCEMQPYR</sequence>
<evidence type="ECO:0000256" key="1">
    <source>
        <dbReference type="SAM" id="MobiDB-lite"/>
    </source>
</evidence>
<dbReference type="EMBL" id="ML978962">
    <property type="protein sequence ID" value="KAF1930740.1"/>
    <property type="molecule type" value="Genomic_DNA"/>
</dbReference>
<keyword evidence="3" id="KW-1185">Reference proteome</keyword>
<feature type="region of interest" description="Disordered" evidence="1">
    <location>
        <begin position="1"/>
        <end position="55"/>
    </location>
</feature>
<feature type="compositionally biased region" description="Basic and acidic residues" evidence="1">
    <location>
        <begin position="16"/>
        <end position="28"/>
    </location>
</feature>
<dbReference type="Proteomes" id="UP000800082">
    <property type="component" value="Unassembled WGS sequence"/>
</dbReference>
<accession>A0A6A5RTP4</accession>
<gene>
    <name evidence="2" type="ORF">M421DRAFT_357686</name>
</gene>
<evidence type="ECO:0000313" key="2">
    <source>
        <dbReference type="EMBL" id="KAF1930740.1"/>
    </source>
</evidence>
<dbReference type="GeneID" id="54347285"/>
<proteinExistence type="predicted"/>